<gene>
    <name evidence="1" type="ORF">TanjilG_31324</name>
</gene>
<name>A0A4P1RTZ7_LUPAN</name>
<dbReference type="Gramene" id="OIW18204">
    <property type="protein sequence ID" value="OIW18204"/>
    <property type="gene ID" value="TanjilG_31324"/>
</dbReference>
<dbReference type="PANTHER" id="PTHR37248">
    <property type="entry name" value="TRANSLATION INITIATION FACTOR"/>
    <property type="match status" value="1"/>
</dbReference>
<accession>A0A4P1RTZ7</accession>
<dbReference type="EMBL" id="CM007361">
    <property type="protein sequence ID" value="OIW18204.1"/>
    <property type="molecule type" value="Genomic_DNA"/>
</dbReference>
<dbReference type="STRING" id="3871.A0A4P1RTZ7"/>
<dbReference type="PANTHER" id="PTHR37248:SF1">
    <property type="entry name" value="TRANSLATION INITIATION FACTOR"/>
    <property type="match status" value="1"/>
</dbReference>
<organism evidence="1 2">
    <name type="scientific">Lupinus angustifolius</name>
    <name type="common">Narrow-leaved blue lupine</name>
    <dbReference type="NCBI Taxonomy" id="3871"/>
    <lineage>
        <taxon>Eukaryota</taxon>
        <taxon>Viridiplantae</taxon>
        <taxon>Streptophyta</taxon>
        <taxon>Embryophyta</taxon>
        <taxon>Tracheophyta</taxon>
        <taxon>Spermatophyta</taxon>
        <taxon>Magnoliopsida</taxon>
        <taxon>eudicotyledons</taxon>
        <taxon>Gunneridae</taxon>
        <taxon>Pentapetalae</taxon>
        <taxon>rosids</taxon>
        <taxon>fabids</taxon>
        <taxon>Fabales</taxon>
        <taxon>Fabaceae</taxon>
        <taxon>Papilionoideae</taxon>
        <taxon>50 kb inversion clade</taxon>
        <taxon>genistoids sensu lato</taxon>
        <taxon>core genistoids</taxon>
        <taxon>Genisteae</taxon>
        <taxon>Lupinus</taxon>
    </lineage>
</organism>
<keyword evidence="2" id="KW-1185">Reference proteome</keyword>
<evidence type="ECO:0000313" key="1">
    <source>
        <dbReference type="EMBL" id="OIW18204.1"/>
    </source>
</evidence>
<sequence>MSKLKRANKANDEIETQESRYFTLLQLEQALQRQIDAIRVVRDVEIENLVTELHLIRSYFSKEQLQKPLLQVFDETFPNLSIVMSGEEDKIFYVKWKNKENVVVDSLLQILSIDAERRGFLGGVDFEVKHKKLSVGMSSKTFRQPKLGEMLLSVHGSPLCVFKENNMEVIHGLKIV</sequence>
<dbReference type="AlphaFoldDB" id="A0A4P1RTZ7"/>
<reference evidence="1 2" key="1">
    <citation type="journal article" date="2017" name="Plant Biotechnol. J.">
        <title>A comprehensive draft genome sequence for lupin (Lupinus angustifolius), an emerging health food: insights into plant-microbe interactions and legume evolution.</title>
        <authorList>
            <person name="Hane J.K."/>
            <person name="Ming Y."/>
            <person name="Kamphuis L.G."/>
            <person name="Nelson M.N."/>
            <person name="Garg G."/>
            <person name="Atkins C.A."/>
            <person name="Bayer P.E."/>
            <person name="Bravo A."/>
            <person name="Bringans S."/>
            <person name="Cannon S."/>
            <person name="Edwards D."/>
            <person name="Foley R."/>
            <person name="Gao L.L."/>
            <person name="Harrison M.J."/>
            <person name="Huang W."/>
            <person name="Hurgobin B."/>
            <person name="Li S."/>
            <person name="Liu C.W."/>
            <person name="McGrath A."/>
            <person name="Morahan G."/>
            <person name="Murray J."/>
            <person name="Weller J."/>
            <person name="Jian J."/>
            <person name="Singh K.B."/>
        </authorList>
    </citation>
    <scope>NUCLEOTIDE SEQUENCE [LARGE SCALE GENOMIC DNA]</scope>
    <source>
        <strain evidence="2">cv. Tanjil</strain>
        <tissue evidence="1">Whole plant</tissue>
    </source>
</reference>
<dbReference type="Proteomes" id="UP000188354">
    <property type="component" value="Chromosome LG01"/>
</dbReference>
<proteinExistence type="predicted"/>
<evidence type="ECO:0000313" key="2">
    <source>
        <dbReference type="Proteomes" id="UP000188354"/>
    </source>
</evidence>
<protein>
    <submittedName>
        <fullName evidence="1">Uncharacterized protein</fullName>
    </submittedName>
</protein>